<dbReference type="PANTHER" id="PTHR33308">
    <property type="entry name" value="PEPTIDOGLYCAN HYDROLASE FLGJ"/>
    <property type="match status" value="1"/>
</dbReference>
<evidence type="ECO:0000313" key="5">
    <source>
        <dbReference type="Proteomes" id="UP000644875"/>
    </source>
</evidence>
<evidence type="ECO:0000256" key="2">
    <source>
        <dbReference type="ARBA" id="ARBA00022801"/>
    </source>
</evidence>
<dbReference type="Pfam" id="PF01832">
    <property type="entry name" value="Glucosaminidase"/>
    <property type="match status" value="1"/>
</dbReference>
<protein>
    <submittedName>
        <fullName evidence="4">Glucosaminidase domain-containing protein</fullName>
    </submittedName>
</protein>
<dbReference type="Gene3D" id="1.10.530.10">
    <property type="match status" value="1"/>
</dbReference>
<gene>
    <name evidence="4" type="ORF">JHK64_04740</name>
</gene>
<dbReference type="EMBL" id="JAENBP010000005">
    <property type="protein sequence ID" value="MBJ8349935.1"/>
    <property type="molecule type" value="Genomic_DNA"/>
</dbReference>
<keyword evidence="5" id="KW-1185">Reference proteome</keyword>
<dbReference type="RefSeq" id="WP_199567857.1">
    <property type="nucleotide sequence ID" value="NZ_JAENBP010000005.1"/>
</dbReference>
<dbReference type="GO" id="GO:0004040">
    <property type="term" value="F:amidase activity"/>
    <property type="evidence" value="ECO:0007669"/>
    <property type="project" value="InterPro"/>
</dbReference>
<dbReference type="InterPro" id="IPR051056">
    <property type="entry name" value="Glycosyl_Hydrolase_73"/>
</dbReference>
<dbReference type="Proteomes" id="UP000644875">
    <property type="component" value="Unassembled WGS sequence"/>
</dbReference>
<dbReference type="SMART" id="SM00047">
    <property type="entry name" value="LYZ2"/>
    <property type="match status" value="1"/>
</dbReference>
<reference evidence="4 5" key="1">
    <citation type="journal article" date="2021" name="Int. J. Syst. Evol. Microbiol.">
        <title>Streptococcus vicugnae sp. nov., isolated from faeces of alpacas (Vicugna pacos) and cattle (Bos taurus), Streptococcus zalophi sp. nov., and Streptococcus pacificus sp. nov., isolated from respiratory tract of California sea lions (Zalophus californianus).</title>
        <authorList>
            <person name="Volokhov D.V."/>
            <person name="Zagorodnyaya T.A."/>
            <person name="Shen Z."/>
            <person name="Blom J."/>
            <person name="Furtak V.A."/>
            <person name="Eisenberg T."/>
            <person name="Fan P."/>
            <person name="Jeong K.C."/>
            <person name="Gao Y."/>
            <person name="Zhang S."/>
            <person name="Amselle M."/>
        </authorList>
    </citation>
    <scope>NUCLEOTIDE SEQUENCE [LARGE SCALE GENOMIC DNA]</scope>
    <source>
        <strain evidence="5">CSL7508-lung</strain>
    </source>
</reference>
<name>A0A934UDM9_9STRE</name>
<evidence type="ECO:0000313" key="4">
    <source>
        <dbReference type="EMBL" id="MBJ8349935.1"/>
    </source>
</evidence>
<comment type="caution">
    <text evidence="4">The sequence shown here is derived from an EMBL/GenBank/DDBJ whole genome shotgun (WGS) entry which is preliminary data.</text>
</comment>
<dbReference type="InterPro" id="IPR002901">
    <property type="entry name" value="MGlyc_endo_b_GlcNAc-like_dom"/>
</dbReference>
<keyword evidence="2" id="KW-0378">Hydrolase</keyword>
<dbReference type="Gene3D" id="4.10.80.30">
    <property type="entry name" value="DNA polymerase, domain 6"/>
    <property type="match status" value="1"/>
</dbReference>
<dbReference type="PANTHER" id="PTHR33308:SF9">
    <property type="entry name" value="PEPTIDOGLYCAN HYDROLASE FLGJ"/>
    <property type="match status" value="1"/>
</dbReference>
<comment type="similarity">
    <text evidence="1">Belongs to the glycosyl hydrolase 73 family.</text>
</comment>
<evidence type="ECO:0000259" key="3">
    <source>
        <dbReference type="SMART" id="SM00047"/>
    </source>
</evidence>
<accession>A0A934UDM9</accession>
<proteinExistence type="inferred from homology"/>
<evidence type="ECO:0000256" key="1">
    <source>
        <dbReference type="ARBA" id="ARBA00010266"/>
    </source>
</evidence>
<sequence>MRRRLSRFIVLILVILFFLGSVYVVFSKPKMIFADKETMPTISRDQFIQQIAPTIEEVAQAYGIRASVVIAQAILSSKNGTSYLARNYHNLFGLLAKKEEPTIKLFVKEYDGIEWKDTQKPFKVYPSWEESVYDYMLIIQEDDFWGEDVYSALVNAKDYQSTARLLQDIGFSSDPQYAEKIIDLIDEEDLTRYDSE</sequence>
<dbReference type="AlphaFoldDB" id="A0A934UDM9"/>
<feature type="domain" description="Mannosyl-glycoprotein endo-beta-N-acetylglucosamidase-like" evidence="3">
    <location>
        <begin position="36"/>
        <end position="194"/>
    </location>
</feature>
<organism evidence="4 5">
    <name type="scientific">Streptococcus zalophi</name>
    <dbReference type="NCBI Taxonomy" id="640031"/>
    <lineage>
        <taxon>Bacteria</taxon>
        <taxon>Bacillati</taxon>
        <taxon>Bacillota</taxon>
        <taxon>Bacilli</taxon>
        <taxon>Lactobacillales</taxon>
        <taxon>Streptococcaceae</taxon>
        <taxon>Streptococcus</taxon>
    </lineage>
</organism>